<feature type="domain" description="Response regulatory" evidence="9">
    <location>
        <begin position="26"/>
        <end position="150"/>
    </location>
</feature>
<protein>
    <recommendedName>
        <fullName evidence="2">histidine kinase</fullName>
        <ecNumber evidence="2">2.7.13.3</ecNumber>
    </recommendedName>
</protein>
<dbReference type="PANTHER" id="PTHR42878">
    <property type="entry name" value="TWO-COMPONENT HISTIDINE KINASE"/>
    <property type="match status" value="1"/>
</dbReference>
<keyword evidence="5 10" id="KW-0418">Kinase</keyword>
<dbReference type="GO" id="GO:0000156">
    <property type="term" value="F:phosphorelay response regulator activity"/>
    <property type="evidence" value="ECO:0007669"/>
    <property type="project" value="TreeGrafter"/>
</dbReference>
<evidence type="ECO:0000256" key="5">
    <source>
        <dbReference type="ARBA" id="ARBA00022777"/>
    </source>
</evidence>
<dbReference type="Pfam" id="PF00512">
    <property type="entry name" value="HisKA"/>
    <property type="match status" value="1"/>
</dbReference>
<keyword evidence="7" id="KW-0175">Coiled coil</keyword>
<dbReference type="GO" id="GO:0000155">
    <property type="term" value="F:phosphorelay sensor kinase activity"/>
    <property type="evidence" value="ECO:0007669"/>
    <property type="project" value="InterPro"/>
</dbReference>
<dbReference type="InterPro" id="IPR003594">
    <property type="entry name" value="HATPase_dom"/>
</dbReference>
<keyword evidence="3 6" id="KW-0597">Phosphoprotein</keyword>
<dbReference type="PRINTS" id="PR00344">
    <property type="entry name" value="BCTRLSENSOR"/>
</dbReference>
<dbReference type="SMART" id="SM00387">
    <property type="entry name" value="HATPase_c"/>
    <property type="match status" value="1"/>
</dbReference>
<evidence type="ECO:0000256" key="2">
    <source>
        <dbReference type="ARBA" id="ARBA00012438"/>
    </source>
</evidence>
<reference evidence="10 11" key="1">
    <citation type="submission" date="2017-07" db="EMBL/GenBank/DDBJ databases">
        <title>Draft Genome Sequences of Select Purple Nonsulfur Bacteria.</title>
        <authorList>
            <person name="Lasarre B."/>
            <person name="Mckinlay J.B."/>
        </authorList>
    </citation>
    <scope>NUCLEOTIDE SEQUENCE [LARGE SCALE GENOMIC DNA]</scope>
    <source>
        <strain evidence="10 11">DSM 5909</strain>
    </source>
</reference>
<dbReference type="Pfam" id="PF02518">
    <property type="entry name" value="HATPase_c"/>
    <property type="match status" value="1"/>
</dbReference>
<evidence type="ECO:0000256" key="1">
    <source>
        <dbReference type="ARBA" id="ARBA00000085"/>
    </source>
</evidence>
<dbReference type="EC" id="2.7.13.3" evidence="2"/>
<comment type="catalytic activity">
    <reaction evidence="1">
        <text>ATP + protein L-histidine = ADP + protein N-phospho-L-histidine.</text>
        <dbReference type="EC" id="2.7.13.3"/>
    </reaction>
</comment>
<dbReference type="Gene3D" id="3.30.565.10">
    <property type="entry name" value="Histidine kinase-like ATPase, C-terminal domain"/>
    <property type="match status" value="1"/>
</dbReference>
<keyword evidence="11" id="KW-1185">Reference proteome</keyword>
<dbReference type="RefSeq" id="WP_111419660.1">
    <property type="nucleotide sequence ID" value="NZ_NPEX01000086.1"/>
</dbReference>
<dbReference type="SUPFAM" id="SSF47384">
    <property type="entry name" value="Homodimeric domain of signal transducing histidine kinase"/>
    <property type="match status" value="1"/>
</dbReference>
<evidence type="ECO:0000313" key="11">
    <source>
        <dbReference type="Proteomes" id="UP000249130"/>
    </source>
</evidence>
<dbReference type="InterPro" id="IPR004358">
    <property type="entry name" value="Sig_transdc_His_kin-like_C"/>
</dbReference>
<dbReference type="InterPro" id="IPR021800">
    <property type="entry name" value="DUF3369"/>
</dbReference>
<dbReference type="Gene3D" id="3.40.50.2300">
    <property type="match status" value="1"/>
</dbReference>
<dbReference type="PANTHER" id="PTHR42878:SF15">
    <property type="entry name" value="BACTERIOPHYTOCHROME"/>
    <property type="match status" value="1"/>
</dbReference>
<accession>A0A327L0L5</accession>
<dbReference type="SMART" id="SM00448">
    <property type="entry name" value="REC"/>
    <property type="match status" value="1"/>
</dbReference>
<evidence type="ECO:0000259" key="9">
    <source>
        <dbReference type="PROSITE" id="PS50110"/>
    </source>
</evidence>
<dbReference type="AlphaFoldDB" id="A0A327L0L5"/>
<dbReference type="FunFam" id="3.30.565.10:FF:000006">
    <property type="entry name" value="Sensor histidine kinase WalK"/>
    <property type="match status" value="1"/>
</dbReference>
<name>A0A327L0L5_9BRAD</name>
<feature type="domain" description="Histidine kinase" evidence="8">
    <location>
        <begin position="357"/>
        <end position="578"/>
    </location>
</feature>
<proteinExistence type="predicted"/>
<dbReference type="InterPro" id="IPR001789">
    <property type="entry name" value="Sig_transdc_resp-reg_receiver"/>
</dbReference>
<gene>
    <name evidence="10" type="ORF">CH341_14080</name>
</gene>
<dbReference type="Proteomes" id="UP000249130">
    <property type="component" value="Unassembled WGS sequence"/>
</dbReference>
<organism evidence="10 11">
    <name type="scientific">Rhodoplanes roseus</name>
    <dbReference type="NCBI Taxonomy" id="29409"/>
    <lineage>
        <taxon>Bacteria</taxon>
        <taxon>Pseudomonadati</taxon>
        <taxon>Pseudomonadota</taxon>
        <taxon>Alphaproteobacteria</taxon>
        <taxon>Hyphomicrobiales</taxon>
        <taxon>Nitrobacteraceae</taxon>
        <taxon>Rhodoplanes</taxon>
    </lineage>
</organism>
<dbReference type="SUPFAM" id="SSF52172">
    <property type="entry name" value="CheY-like"/>
    <property type="match status" value="1"/>
</dbReference>
<keyword evidence="4" id="KW-0808">Transferase</keyword>
<dbReference type="InterPro" id="IPR011006">
    <property type="entry name" value="CheY-like_superfamily"/>
</dbReference>
<feature type="coiled-coil region" evidence="7">
    <location>
        <begin position="309"/>
        <end position="336"/>
    </location>
</feature>
<dbReference type="SUPFAM" id="SSF55781">
    <property type="entry name" value="GAF domain-like"/>
    <property type="match status" value="1"/>
</dbReference>
<evidence type="ECO:0000256" key="3">
    <source>
        <dbReference type="ARBA" id="ARBA00022553"/>
    </source>
</evidence>
<dbReference type="InterPro" id="IPR036097">
    <property type="entry name" value="HisK_dim/P_sf"/>
</dbReference>
<dbReference type="CDD" id="cd00075">
    <property type="entry name" value="HATPase"/>
    <property type="match status" value="1"/>
</dbReference>
<evidence type="ECO:0000259" key="8">
    <source>
        <dbReference type="PROSITE" id="PS50109"/>
    </source>
</evidence>
<dbReference type="PROSITE" id="PS50109">
    <property type="entry name" value="HIS_KIN"/>
    <property type="match status" value="1"/>
</dbReference>
<dbReference type="InterPro" id="IPR003661">
    <property type="entry name" value="HisK_dim/P_dom"/>
</dbReference>
<dbReference type="Gene3D" id="1.10.287.130">
    <property type="match status" value="1"/>
</dbReference>
<dbReference type="Pfam" id="PF11849">
    <property type="entry name" value="DUF3369"/>
    <property type="match status" value="1"/>
</dbReference>
<dbReference type="InterPro" id="IPR050351">
    <property type="entry name" value="BphY/WalK/GraS-like"/>
</dbReference>
<dbReference type="SUPFAM" id="SSF55874">
    <property type="entry name" value="ATPase domain of HSP90 chaperone/DNA topoisomerase II/histidine kinase"/>
    <property type="match status" value="1"/>
</dbReference>
<dbReference type="OrthoDB" id="9806130at2"/>
<dbReference type="InterPro" id="IPR005467">
    <property type="entry name" value="His_kinase_dom"/>
</dbReference>
<evidence type="ECO:0000256" key="6">
    <source>
        <dbReference type="PROSITE-ProRule" id="PRU00169"/>
    </source>
</evidence>
<dbReference type="EMBL" id="NPEX01000086">
    <property type="protein sequence ID" value="RAI43485.1"/>
    <property type="molecule type" value="Genomic_DNA"/>
</dbReference>
<comment type="caution">
    <text evidence="10">The sequence shown here is derived from an EMBL/GenBank/DDBJ whole genome shotgun (WGS) entry which is preliminary data.</text>
</comment>
<dbReference type="SMART" id="SM00388">
    <property type="entry name" value="HisKA"/>
    <property type="match status" value="1"/>
</dbReference>
<dbReference type="InterPro" id="IPR036890">
    <property type="entry name" value="HATPase_C_sf"/>
</dbReference>
<dbReference type="GO" id="GO:0007234">
    <property type="term" value="P:osmosensory signaling via phosphorelay pathway"/>
    <property type="evidence" value="ECO:0007669"/>
    <property type="project" value="TreeGrafter"/>
</dbReference>
<dbReference type="PROSITE" id="PS50110">
    <property type="entry name" value="RESPONSE_REGULATORY"/>
    <property type="match status" value="1"/>
</dbReference>
<feature type="modified residue" description="4-aspartylphosphate" evidence="6">
    <location>
        <position position="81"/>
    </location>
</feature>
<evidence type="ECO:0000256" key="7">
    <source>
        <dbReference type="SAM" id="Coils"/>
    </source>
</evidence>
<dbReference type="GO" id="GO:0030295">
    <property type="term" value="F:protein kinase activator activity"/>
    <property type="evidence" value="ECO:0007669"/>
    <property type="project" value="TreeGrafter"/>
</dbReference>
<evidence type="ECO:0000313" key="10">
    <source>
        <dbReference type="EMBL" id="RAI43485.1"/>
    </source>
</evidence>
<evidence type="ECO:0000256" key="4">
    <source>
        <dbReference type="ARBA" id="ARBA00022679"/>
    </source>
</evidence>
<sequence length="592" mass="65012">MADTDDIVDILEDGDEAPVETGPRWKIMVIDDEPAVHDGTRFALADYSLNGQGLEIVSAYSGEEGRAALRQHPDTAVVLLDVIMESDTAGLELVDFIRTELKNETIRIILRTGQPGQAPERRIIVDYDINDYKAKTELTADKLFTSLTAALRSWQQLERMVETRRGLEIIVDAASTLYDFKSIQRLAEGVLVQLASLLNVDCDGILVFHENGRQHPVSVLAAAGCYIRHVGQNGVTALDPDLRHVVEEAFRLRTHQFMPRWSVLYIRTSSDREVVVVLHVCRPLSETDRTLVEIFTSKLSIAFDNVILYEQLQEANTRLEDRVNQRTRELTSANRRLASQWARLQRANAFKTEILGTVAHDLRNPLSVIIGRAEILERMVTSPALTPEAATAQIKHIHNAADRVADMVESLIADAMTDALDITIRRDLGDLPGVLRDVAEANQPLADKKSQVIEVTAEPGPPVSCDVDRIREAIDNLVSNAVKYSAIGGRIAVALVRRPDGAHISVKDAGPGMTPEDLKRLYGRFQRLSAKPTGGESSIGLGLSIVKRIVDLHGGTITAESAGEGQGTTFTIVLPLKQPEADTDAAVPPPRG</sequence>
<dbReference type="CDD" id="cd00082">
    <property type="entry name" value="HisKA"/>
    <property type="match status" value="1"/>
</dbReference>
<dbReference type="Pfam" id="PF00072">
    <property type="entry name" value="Response_reg"/>
    <property type="match status" value="1"/>
</dbReference>